<reference evidence="2" key="1">
    <citation type="journal article" date="2020" name="Stud. Mycol.">
        <title>101 Dothideomycetes genomes: a test case for predicting lifestyles and emergence of pathogens.</title>
        <authorList>
            <person name="Haridas S."/>
            <person name="Albert R."/>
            <person name="Binder M."/>
            <person name="Bloem J."/>
            <person name="Labutti K."/>
            <person name="Salamov A."/>
            <person name="Andreopoulos B."/>
            <person name="Baker S."/>
            <person name="Barry K."/>
            <person name="Bills G."/>
            <person name="Bluhm B."/>
            <person name="Cannon C."/>
            <person name="Castanera R."/>
            <person name="Culley D."/>
            <person name="Daum C."/>
            <person name="Ezra D."/>
            <person name="Gonzalez J."/>
            <person name="Henrissat B."/>
            <person name="Kuo A."/>
            <person name="Liang C."/>
            <person name="Lipzen A."/>
            <person name="Lutzoni F."/>
            <person name="Magnuson J."/>
            <person name="Mondo S."/>
            <person name="Nolan M."/>
            <person name="Ohm R."/>
            <person name="Pangilinan J."/>
            <person name="Park H.-J."/>
            <person name="Ramirez L."/>
            <person name="Alfaro M."/>
            <person name="Sun H."/>
            <person name="Tritt A."/>
            <person name="Yoshinaga Y."/>
            <person name="Zwiers L.-H."/>
            <person name="Turgeon B."/>
            <person name="Goodwin S."/>
            <person name="Spatafora J."/>
            <person name="Crous P."/>
            <person name="Grigoriev I."/>
        </authorList>
    </citation>
    <scope>NUCLEOTIDE SEQUENCE</scope>
    <source>
        <strain evidence="2">CBS 116005</strain>
    </source>
</reference>
<name>A0A6G1LMV2_9PEZI</name>
<dbReference type="Proteomes" id="UP000799436">
    <property type="component" value="Unassembled WGS sequence"/>
</dbReference>
<evidence type="ECO:0000313" key="3">
    <source>
        <dbReference type="Proteomes" id="UP000799436"/>
    </source>
</evidence>
<dbReference type="AlphaFoldDB" id="A0A6G1LMV2"/>
<proteinExistence type="predicted"/>
<dbReference type="EMBL" id="ML995809">
    <property type="protein sequence ID" value="KAF2773892.1"/>
    <property type="molecule type" value="Genomic_DNA"/>
</dbReference>
<evidence type="ECO:0000256" key="1">
    <source>
        <dbReference type="SAM" id="MobiDB-lite"/>
    </source>
</evidence>
<sequence>MAPKRPLTSTNASEAHKTLRAPPHPLTTQQKIVRARLNAIKASKNQPREAPELPPKPPKARCFAPPGEQEGLEKALLGEQKKKKKEEEEEKVSGGPMTTQEKIRAVRKKEEEVRGTVAGRDGDFAWPDLEGNGTGDDGARYGESVGSEGDDDVEVVHEGVGNGEASAGGMVGGGLGFMKPLTARGPKIEKKRKQQPRLMDVRASYLPTTKSFSLSSGITGPAGDDAGVGTVSEVGKGVAETKKGKTKSKITPRICLDMSTVTASALSFDSCKKEVPARLSVLMRRTRRSLVYIGQVRQAALAASPELRQLNSKSYVKDILRKLEQRRGEPFPRNEVLRETVPKLLKLWEGGAIFSSPVLAEDGTEMPMKGQGFRLLDLPEELRQNVWKLVVVDTKAFVRPDSLTGREQPDLAMTCRQIRAEVLPVFYRENMFAVDVAPCGPLRARKEGGEVGIELSSITAVKKWAAVIEEAGWFRYIRHWVFTHAPEPVKFSRTQLPVMPVTGSGFVPASLRSREGEDNWFMLCLSLVRKQSRGWDISVEVHREASCVMPGLESHGTCYVNRSPAWLNEKSIESLDETDAKVVPAKLVLELAEAVKGRVNELVGGRCCDRVPSEDLQSEMRVFEG</sequence>
<feature type="compositionally biased region" description="Basic and acidic residues" evidence="1">
    <location>
        <begin position="101"/>
        <end position="114"/>
    </location>
</feature>
<protein>
    <submittedName>
        <fullName evidence="2">Uncharacterized protein</fullName>
    </submittedName>
</protein>
<feature type="region of interest" description="Disordered" evidence="1">
    <location>
        <begin position="1"/>
        <end position="136"/>
    </location>
</feature>
<dbReference type="OrthoDB" id="62952at2759"/>
<gene>
    <name evidence="2" type="ORF">EJ03DRAFT_71392</name>
</gene>
<keyword evidence="3" id="KW-1185">Reference proteome</keyword>
<accession>A0A6G1LMV2</accession>
<organism evidence="2 3">
    <name type="scientific">Teratosphaeria nubilosa</name>
    <dbReference type="NCBI Taxonomy" id="161662"/>
    <lineage>
        <taxon>Eukaryota</taxon>
        <taxon>Fungi</taxon>
        <taxon>Dikarya</taxon>
        <taxon>Ascomycota</taxon>
        <taxon>Pezizomycotina</taxon>
        <taxon>Dothideomycetes</taxon>
        <taxon>Dothideomycetidae</taxon>
        <taxon>Mycosphaerellales</taxon>
        <taxon>Teratosphaeriaceae</taxon>
        <taxon>Teratosphaeria</taxon>
    </lineage>
</organism>
<evidence type="ECO:0000313" key="2">
    <source>
        <dbReference type="EMBL" id="KAF2773892.1"/>
    </source>
</evidence>